<dbReference type="SUPFAM" id="SSF50729">
    <property type="entry name" value="PH domain-like"/>
    <property type="match status" value="1"/>
</dbReference>
<name>A0ABQ9IXD1_9CUCU</name>
<keyword evidence="3" id="KW-1185">Reference proteome</keyword>
<dbReference type="InterPro" id="IPR012966">
    <property type="entry name" value="AHD"/>
</dbReference>
<organism evidence="2 3">
    <name type="scientific">Molorchus minor</name>
    <dbReference type="NCBI Taxonomy" id="1323400"/>
    <lineage>
        <taxon>Eukaryota</taxon>
        <taxon>Metazoa</taxon>
        <taxon>Ecdysozoa</taxon>
        <taxon>Arthropoda</taxon>
        <taxon>Hexapoda</taxon>
        <taxon>Insecta</taxon>
        <taxon>Pterygota</taxon>
        <taxon>Neoptera</taxon>
        <taxon>Endopterygota</taxon>
        <taxon>Coleoptera</taxon>
        <taxon>Polyphaga</taxon>
        <taxon>Cucujiformia</taxon>
        <taxon>Chrysomeloidea</taxon>
        <taxon>Cerambycidae</taxon>
        <taxon>Lamiinae</taxon>
        <taxon>Monochamini</taxon>
        <taxon>Molorchus</taxon>
    </lineage>
</organism>
<evidence type="ECO:0000313" key="3">
    <source>
        <dbReference type="Proteomes" id="UP001162164"/>
    </source>
</evidence>
<protein>
    <recommendedName>
        <fullName evidence="1">PH domain-containing protein</fullName>
    </recommendedName>
</protein>
<evidence type="ECO:0000259" key="1">
    <source>
        <dbReference type="PROSITE" id="PS50003"/>
    </source>
</evidence>
<dbReference type="Pfam" id="PF00169">
    <property type="entry name" value="PH"/>
    <property type="match status" value="1"/>
</dbReference>
<comment type="caution">
    <text evidence="2">The sequence shown here is derived from an EMBL/GenBank/DDBJ whole genome shotgun (WGS) entry which is preliminary data.</text>
</comment>
<dbReference type="PROSITE" id="PS50003">
    <property type="entry name" value="PH_DOMAIN"/>
    <property type="match status" value="1"/>
</dbReference>
<dbReference type="EMBL" id="JAPWTJ010002053">
    <property type="protein sequence ID" value="KAJ8968138.1"/>
    <property type="molecule type" value="Genomic_DNA"/>
</dbReference>
<dbReference type="PANTHER" id="PTHR21538:SF23">
    <property type="entry name" value="ANILLIN"/>
    <property type="match status" value="1"/>
</dbReference>
<proteinExistence type="predicted"/>
<dbReference type="InterPro" id="IPR001849">
    <property type="entry name" value="PH_domain"/>
</dbReference>
<sequence>MQSSVNNKNSNEYVKTIKDEINQIRNKPVMGRKALLKKAKVNQNDSRTVHELITEKYNEIISHYRDKSFQRRVRTESSDCSNTAYSSSCSPLSISSISTPGSMGPNEKSGFRFPSSGYSTAKSEFRYYIPSPDINIVLNETDEGCVSNDESEKNDLGFLASTDDGNMETSAEEIDESAIYTSSGSNINGRGSTTYSEYDPTKFLLNAIGDVTHSSLTCGNFGEENHASIGSSNISALVSRADSFITTSKTGRSGKTTIQSTAAITECPKSGPRLPVNSNSTCLDGLMKELSLQNEILFQVSKALTYCKATKKFDSGIELLEAERILLTASCTKEALVEEIYNIENNAYEDSDNSKCCGEITISDLTFHSKDCHKTDDHRDFIVHFLVIISCGTVVQASEVVTADDEGKIHVTKKFVFSDLAADFAISVCIYAMKIGNKVHQNQNRKSNCPSPKKIFLHLKKKKYKVFNSVNYIKTSSFSPWGKYEIRTRDLSKAKNNESVTLKLQKIPLNASLTDTFTLKINSELKLTNRTSGFLTIGTDNEHGCAIWNRRWCVLAGTNLTYWNYPSEETSSPFGALDLRHCLDQRVQVADRSVCARPRTLVLSIKTQSVKKYRLSADDGPSLERWYNELNSVVSSLRVWNHIDVHHNDI</sequence>
<gene>
    <name evidence="2" type="ORF">NQ317_007864</name>
</gene>
<evidence type="ECO:0000313" key="2">
    <source>
        <dbReference type="EMBL" id="KAJ8968138.1"/>
    </source>
</evidence>
<dbReference type="InterPro" id="IPR011993">
    <property type="entry name" value="PH-like_dom_sf"/>
</dbReference>
<dbReference type="SMART" id="SM00233">
    <property type="entry name" value="PH"/>
    <property type="match status" value="1"/>
</dbReference>
<feature type="domain" description="PH" evidence="1">
    <location>
        <begin position="528"/>
        <end position="635"/>
    </location>
</feature>
<reference evidence="2" key="1">
    <citation type="journal article" date="2023" name="Insect Mol. Biol.">
        <title>Genome sequencing provides insights into the evolution of gene families encoding plant cell wall-degrading enzymes in longhorned beetles.</title>
        <authorList>
            <person name="Shin N.R."/>
            <person name="Okamura Y."/>
            <person name="Kirsch R."/>
            <person name="Pauchet Y."/>
        </authorList>
    </citation>
    <scope>NUCLEOTIDE SEQUENCE</scope>
    <source>
        <strain evidence="2">MMC_N1</strain>
    </source>
</reference>
<dbReference type="Proteomes" id="UP001162164">
    <property type="component" value="Unassembled WGS sequence"/>
</dbReference>
<dbReference type="InterPro" id="IPR051364">
    <property type="entry name" value="Cytokinesis/Rho-signaling"/>
</dbReference>
<dbReference type="PANTHER" id="PTHR21538">
    <property type="entry name" value="ANILLIN/RHOTEKIN RTKN"/>
    <property type="match status" value="1"/>
</dbReference>
<dbReference type="Gene3D" id="2.30.29.30">
    <property type="entry name" value="Pleckstrin-homology domain (PH domain)/Phosphotyrosine-binding domain (PTB)"/>
    <property type="match status" value="1"/>
</dbReference>
<dbReference type="Pfam" id="PF08174">
    <property type="entry name" value="Anillin"/>
    <property type="match status" value="1"/>
</dbReference>
<accession>A0ABQ9IXD1</accession>